<organism evidence="2 3">
    <name type="scientific">Castanea mollissima</name>
    <name type="common">Chinese chestnut</name>
    <dbReference type="NCBI Taxonomy" id="60419"/>
    <lineage>
        <taxon>Eukaryota</taxon>
        <taxon>Viridiplantae</taxon>
        <taxon>Streptophyta</taxon>
        <taxon>Embryophyta</taxon>
        <taxon>Tracheophyta</taxon>
        <taxon>Spermatophyta</taxon>
        <taxon>Magnoliopsida</taxon>
        <taxon>eudicotyledons</taxon>
        <taxon>Gunneridae</taxon>
        <taxon>Pentapetalae</taxon>
        <taxon>rosids</taxon>
        <taxon>fabids</taxon>
        <taxon>Fagales</taxon>
        <taxon>Fagaceae</taxon>
        <taxon>Castanea</taxon>
    </lineage>
</organism>
<dbReference type="GO" id="GO:0003824">
    <property type="term" value="F:catalytic activity"/>
    <property type="evidence" value="ECO:0007669"/>
    <property type="project" value="InterPro"/>
</dbReference>
<dbReference type="EMBL" id="JRKL02012860">
    <property type="protein sequence ID" value="KAF3943573.1"/>
    <property type="molecule type" value="Genomic_DNA"/>
</dbReference>
<dbReference type="SUPFAM" id="SSF56219">
    <property type="entry name" value="DNase I-like"/>
    <property type="match status" value="1"/>
</dbReference>
<feature type="domain" description="Endonuclease/exonuclease/phosphatase" evidence="1">
    <location>
        <begin position="4"/>
        <end position="187"/>
    </location>
</feature>
<dbReference type="AlphaFoldDB" id="A0A8J4UZ79"/>
<sequence>MRILSWNCRGAGRAPTVRALKALVHRERPDIIFIFESKAKSPRVEKIKEWLKFRRCFCVNAENKSGSLALYRAKGVSLEVIFDNKNIIACLVYIDPPTDVWLLLLVYGPPKVGHREAFWDLVTNITESFSGPWMLLGDCNSYSPSSDKFGGSSRGDYSSKPFRNFLSNAAAIELGFHGPQYTWVGRRSGGVHARIRLDQGCCNQEWQEMFPNAGIKHLVAPTSDHKPILLDPHFENNNINKPFRFEAMWARDPECEDVVDQAWRKEFFGSHGFNLMKKNIPQRLFAE</sequence>
<keyword evidence="3" id="KW-1185">Reference proteome</keyword>
<gene>
    <name evidence="2" type="ORF">CMV_029883</name>
</gene>
<evidence type="ECO:0000313" key="2">
    <source>
        <dbReference type="EMBL" id="KAF3943573.1"/>
    </source>
</evidence>
<dbReference type="Proteomes" id="UP000737018">
    <property type="component" value="Unassembled WGS sequence"/>
</dbReference>
<proteinExistence type="predicted"/>
<dbReference type="OrthoDB" id="1612006at2759"/>
<protein>
    <recommendedName>
        <fullName evidence="1">Endonuclease/exonuclease/phosphatase domain-containing protein</fullName>
    </recommendedName>
</protein>
<accession>A0A8J4UZ79</accession>
<evidence type="ECO:0000259" key="1">
    <source>
        <dbReference type="Pfam" id="PF03372"/>
    </source>
</evidence>
<evidence type="ECO:0000313" key="3">
    <source>
        <dbReference type="Proteomes" id="UP000737018"/>
    </source>
</evidence>
<dbReference type="Gene3D" id="3.60.10.10">
    <property type="entry name" value="Endonuclease/exonuclease/phosphatase"/>
    <property type="match status" value="1"/>
</dbReference>
<dbReference type="PANTHER" id="PTHR33710:SF77">
    <property type="entry name" value="DNASE I-LIKE SUPERFAMILY PROTEIN"/>
    <property type="match status" value="1"/>
</dbReference>
<reference evidence="2" key="1">
    <citation type="submission" date="2020-03" db="EMBL/GenBank/DDBJ databases">
        <title>Castanea mollissima Vanexum genome sequencing.</title>
        <authorList>
            <person name="Staton M."/>
        </authorList>
    </citation>
    <scope>NUCLEOTIDE SEQUENCE</scope>
    <source>
        <tissue evidence="2">Leaf</tissue>
    </source>
</reference>
<comment type="caution">
    <text evidence="2">The sequence shown here is derived from an EMBL/GenBank/DDBJ whole genome shotgun (WGS) entry which is preliminary data.</text>
</comment>
<dbReference type="InterPro" id="IPR036691">
    <property type="entry name" value="Endo/exonu/phosph_ase_sf"/>
</dbReference>
<dbReference type="PANTHER" id="PTHR33710">
    <property type="entry name" value="BNAC02G09200D PROTEIN"/>
    <property type="match status" value="1"/>
</dbReference>
<dbReference type="Pfam" id="PF03372">
    <property type="entry name" value="Exo_endo_phos"/>
    <property type="match status" value="1"/>
</dbReference>
<name>A0A8J4UZ79_9ROSI</name>
<dbReference type="InterPro" id="IPR005135">
    <property type="entry name" value="Endo/exonuclease/phosphatase"/>
</dbReference>